<gene>
    <name evidence="1" type="ORF">AFUS01_LOCUS707</name>
</gene>
<evidence type="ECO:0000313" key="2">
    <source>
        <dbReference type="Proteomes" id="UP000708208"/>
    </source>
</evidence>
<dbReference type="Proteomes" id="UP000708208">
    <property type="component" value="Unassembled WGS sequence"/>
</dbReference>
<comment type="caution">
    <text evidence="1">The sequence shown here is derived from an EMBL/GenBank/DDBJ whole genome shotgun (WGS) entry which is preliminary data.</text>
</comment>
<proteinExistence type="predicted"/>
<evidence type="ECO:0000313" key="1">
    <source>
        <dbReference type="EMBL" id="CAG7649974.1"/>
    </source>
</evidence>
<keyword evidence="2" id="KW-1185">Reference proteome</keyword>
<dbReference type="AlphaFoldDB" id="A0A8J2NIP9"/>
<protein>
    <submittedName>
        <fullName evidence="1">Uncharacterized protein</fullName>
    </submittedName>
</protein>
<sequence>MPCIYSACARFLKDDLVQGLIGFRLALLSGVNLRLQSEGLKPHQFKCLKCAAKVMIKLCAPYNYTCVYIIKIGPERMESPADCVGIILVSYIEITYNSERNTGSEHPTSNWFIHVRITFLTYVLVIILGTDGMTASDWDVNNFHEKFTEAT</sequence>
<reference evidence="1" key="1">
    <citation type="submission" date="2021-06" db="EMBL/GenBank/DDBJ databases">
        <authorList>
            <person name="Hodson N. C."/>
            <person name="Mongue J. A."/>
            <person name="Jaron S. K."/>
        </authorList>
    </citation>
    <scope>NUCLEOTIDE SEQUENCE</scope>
</reference>
<organism evidence="1 2">
    <name type="scientific">Allacma fusca</name>
    <dbReference type="NCBI Taxonomy" id="39272"/>
    <lineage>
        <taxon>Eukaryota</taxon>
        <taxon>Metazoa</taxon>
        <taxon>Ecdysozoa</taxon>
        <taxon>Arthropoda</taxon>
        <taxon>Hexapoda</taxon>
        <taxon>Collembola</taxon>
        <taxon>Symphypleona</taxon>
        <taxon>Sminthuridae</taxon>
        <taxon>Allacma</taxon>
    </lineage>
</organism>
<name>A0A8J2NIP9_9HEXA</name>
<dbReference type="EMBL" id="CAJVCH010003717">
    <property type="protein sequence ID" value="CAG7649974.1"/>
    <property type="molecule type" value="Genomic_DNA"/>
</dbReference>
<accession>A0A8J2NIP9</accession>